<evidence type="ECO:0008006" key="3">
    <source>
        <dbReference type="Google" id="ProtNLM"/>
    </source>
</evidence>
<dbReference type="EMBL" id="BKAV01000001">
    <property type="protein sequence ID" value="GEP99109.1"/>
    <property type="molecule type" value="Genomic_DNA"/>
</dbReference>
<name>A0ABQ0XQE5_9STAP</name>
<keyword evidence="2" id="KW-1185">Reference proteome</keyword>
<organism evidence="1 2">
    <name type="scientific">Staphylococcus arlettae</name>
    <dbReference type="NCBI Taxonomy" id="29378"/>
    <lineage>
        <taxon>Bacteria</taxon>
        <taxon>Bacillati</taxon>
        <taxon>Bacillota</taxon>
        <taxon>Bacilli</taxon>
        <taxon>Bacillales</taxon>
        <taxon>Staphylococcaceae</taxon>
        <taxon>Staphylococcus</taxon>
    </lineage>
</organism>
<reference evidence="1 2" key="1">
    <citation type="submission" date="2019-07" db="EMBL/GenBank/DDBJ databases">
        <title>Whole genome shotgun sequence of Staphylococcus arlettae NBRC 109765.</title>
        <authorList>
            <person name="Hosoyama A."/>
            <person name="Uohara A."/>
            <person name="Ohji S."/>
            <person name="Ichikawa N."/>
        </authorList>
    </citation>
    <scope>NUCLEOTIDE SEQUENCE [LARGE SCALE GENOMIC DNA]</scope>
    <source>
        <strain evidence="1 2">NBRC 109765</strain>
    </source>
</reference>
<proteinExistence type="predicted"/>
<sequence>MIFFSLTGNCCAFILITITPMPIKKATTMEKTKYNTTTPSFIFYKYHKRYYNIPSIVIHHFVLNYSAAKQ</sequence>
<evidence type="ECO:0000313" key="1">
    <source>
        <dbReference type="EMBL" id="GEP99109.1"/>
    </source>
</evidence>
<evidence type="ECO:0000313" key="2">
    <source>
        <dbReference type="Proteomes" id="UP000321598"/>
    </source>
</evidence>
<comment type="caution">
    <text evidence="1">The sequence shown here is derived from an EMBL/GenBank/DDBJ whole genome shotgun (WGS) entry which is preliminary data.</text>
</comment>
<gene>
    <name evidence="1" type="ORF">SAR03_01470</name>
</gene>
<dbReference type="Proteomes" id="UP000321598">
    <property type="component" value="Unassembled WGS sequence"/>
</dbReference>
<protein>
    <recommendedName>
        <fullName evidence="3">Secreted protein</fullName>
    </recommendedName>
</protein>
<accession>A0ABQ0XQE5</accession>